<dbReference type="GO" id="GO:0003677">
    <property type="term" value="F:DNA binding"/>
    <property type="evidence" value="ECO:0007669"/>
    <property type="project" value="UniProtKB-KW"/>
</dbReference>
<evidence type="ECO:0000256" key="1">
    <source>
        <dbReference type="ARBA" id="ARBA00023015"/>
    </source>
</evidence>
<protein>
    <recommendedName>
        <fullName evidence="4">HTH marR-type domain-containing protein</fullName>
    </recommendedName>
</protein>
<evidence type="ECO:0000256" key="2">
    <source>
        <dbReference type="ARBA" id="ARBA00023125"/>
    </source>
</evidence>
<dbReference type="Proteomes" id="UP000186705">
    <property type="component" value="Unassembled WGS sequence"/>
</dbReference>
<dbReference type="PANTHER" id="PTHR42756:SF1">
    <property type="entry name" value="TRANSCRIPTIONAL REPRESSOR OF EMRAB OPERON"/>
    <property type="match status" value="1"/>
</dbReference>
<evidence type="ECO:0000313" key="5">
    <source>
        <dbReference type="EMBL" id="OLU48013.1"/>
    </source>
</evidence>
<proteinExistence type="predicted"/>
<dbReference type="GeneID" id="78274368"/>
<evidence type="ECO:0000313" key="6">
    <source>
        <dbReference type="Proteomes" id="UP000186705"/>
    </source>
</evidence>
<sequence>MEREQYSIGFYFHSISQQAEKLLNHKVRSIDLTKSQCDVLTFLFKNQNRQIIQRDIEHYFHISNPTVTGILNRLSQKGYIQRIRSASDKRVHSIEITPKAKELYQQLRLTRQEMNETFLKGMSPQEQKTLLALLEKTLHNLMQAEKEEV</sequence>
<dbReference type="InterPro" id="IPR036388">
    <property type="entry name" value="WH-like_DNA-bd_sf"/>
</dbReference>
<keyword evidence="2" id="KW-0238">DNA-binding</keyword>
<dbReference type="PRINTS" id="PR00598">
    <property type="entry name" value="HTHMARR"/>
</dbReference>
<dbReference type="InterPro" id="IPR000835">
    <property type="entry name" value="HTH_MarR-typ"/>
</dbReference>
<evidence type="ECO:0000259" key="4">
    <source>
        <dbReference type="PROSITE" id="PS50995"/>
    </source>
</evidence>
<dbReference type="OrthoDB" id="2297442at2"/>
<dbReference type="RefSeq" id="WP_076340288.1">
    <property type="nucleotide sequence ID" value="NZ_CAJTMI010000056.1"/>
</dbReference>
<dbReference type="GO" id="GO:0003700">
    <property type="term" value="F:DNA-binding transcription factor activity"/>
    <property type="evidence" value="ECO:0007669"/>
    <property type="project" value="InterPro"/>
</dbReference>
<dbReference type="PROSITE" id="PS50995">
    <property type="entry name" value="HTH_MARR_2"/>
    <property type="match status" value="1"/>
</dbReference>
<dbReference type="SUPFAM" id="SSF46785">
    <property type="entry name" value="Winged helix' DNA-binding domain"/>
    <property type="match status" value="1"/>
</dbReference>
<comment type="caution">
    <text evidence="5">The sequence shown here is derived from an EMBL/GenBank/DDBJ whole genome shotgun (WGS) entry which is preliminary data.</text>
</comment>
<keyword evidence="1" id="KW-0805">Transcription regulation</keyword>
<gene>
    <name evidence="5" type="ORF">BO225_00145</name>
</gene>
<dbReference type="PANTHER" id="PTHR42756">
    <property type="entry name" value="TRANSCRIPTIONAL REGULATOR, MARR"/>
    <property type="match status" value="1"/>
</dbReference>
<dbReference type="InterPro" id="IPR036390">
    <property type="entry name" value="WH_DNA-bd_sf"/>
</dbReference>
<name>A0A1U7NQU9_9FIRM</name>
<dbReference type="SMART" id="SM00347">
    <property type="entry name" value="HTH_MARR"/>
    <property type="match status" value="1"/>
</dbReference>
<dbReference type="EMBL" id="MPKA01000010">
    <property type="protein sequence ID" value="OLU48013.1"/>
    <property type="molecule type" value="Genomic_DNA"/>
</dbReference>
<accession>A0A1U7NQU9</accession>
<organism evidence="5 6">
    <name type="scientific">Dubosiella newyorkensis</name>
    <dbReference type="NCBI Taxonomy" id="1862672"/>
    <lineage>
        <taxon>Bacteria</taxon>
        <taxon>Bacillati</taxon>
        <taxon>Bacillota</taxon>
        <taxon>Erysipelotrichia</taxon>
        <taxon>Erysipelotrichales</taxon>
        <taxon>Erysipelotrichaceae</taxon>
        <taxon>Dubosiella</taxon>
    </lineage>
</organism>
<dbReference type="Gene3D" id="1.10.10.10">
    <property type="entry name" value="Winged helix-like DNA-binding domain superfamily/Winged helix DNA-binding domain"/>
    <property type="match status" value="1"/>
</dbReference>
<keyword evidence="6" id="KW-1185">Reference proteome</keyword>
<evidence type="ECO:0000256" key="3">
    <source>
        <dbReference type="ARBA" id="ARBA00023163"/>
    </source>
</evidence>
<dbReference type="STRING" id="1862672.BO225_00145"/>
<dbReference type="Pfam" id="PF01047">
    <property type="entry name" value="MarR"/>
    <property type="match status" value="1"/>
</dbReference>
<reference evidence="5 6" key="1">
    <citation type="submission" date="2016-11" db="EMBL/GenBank/DDBJ databases">
        <title>Description of two novel members of the family Erysipelotrichaceae: Ileibacterium lipovorans gen. nov., sp. nov. and Dubosiella newyorkensis, gen. nov., sp. nov.</title>
        <authorList>
            <person name="Cox L.M."/>
            <person name="Sohn J."/>
            <person name="Tyrrell K.L."/>
            <person name="Citron D.M."/>
            <person name="Lawson P.A."/>
            <person name="Patel N.B."/>
            <person name="Iizumi T."/>
            <person name="Perez-Perez G.I."/>
            <person name="Goldstein E.J."/>
            <person name="Blaser M.J."/>
        </authorList>
    </citation>
    <scope>NUCLEOTIDE SEQUENCE [LARGE SCALE GENOMIC DNA]</scope>
    <source>
        <strain evidence="5 6">NYU-BL-A4</strain>
    </source>
</reference>
<feature type="domain" description="HTH marR-type" evidence="4">
    <location>
        <begin position="1"/>
        <end position="139"/>
    </location>
</feature>
<keyword evidence="3" id="KW-0804">Transcription</keyword>
<dbReference type="AlphaFoldDB" id="A0A1U7NQU9"/>